<evidence type="ECO:0000256" key="1">
    <source>
        <dbReference type="SAM" id="MobiDB-lite"/>
    </source>
</evidence>
<dbReference type="RefSeq" id="WP_092421843.1">
    <property type="nucleotide sequence ID" value="NZ_FNCL01000002.1"/>
</dbReference>
<dbReference type="Proteomes" id="UP000199392">
    <property type="component" value="Unassembled WGS sequence"/>
</dbReference>
<feature type="region of interest" description="Disordered" evidence="1">
    <location>
        <begin position="1"/>
        <end position="24"/>
    </location>
</feature>
<reference evidence="3" key="1">
    <citation type="submission" date="2016-10" db="EMBL/GenBank/DDBJ databases">
        <authorList>
            <person name="Varghese N."/>
            <person name="Submissions S."/>
        </authorList>
    </citation>
    <scope>NUCLEOTIDE SEQUENCE [LARGE SCALE GENOMIC DNA]</scope>
    <source>
        <strain evidence="3">DSM 26894</strain>
    </source>
</reference>
<protein>
    <submittedName>
        <fullName evidence="2">Uncharacterized protein</fullName>
    </submittedName>
</protein>
<dbReference type="STRING" id="311180.SAMN04488050_101705"/>
<keyword evidence="3" id="KW-1185">Reference proteome</keyword>
<sequence length="150" mass="16195">MSPNRLQPQFADDDKRDWPSLPPGYSHEIVPDDVWRLFRQLARSVDLTRGLLPTDLGTCMAAAQSFVEAATWRETMVALRALEVKPGDNIGDLIRASRAARQAEGAYVANCLALGLRGDLFGKGKSKAIRAAAGFGPDNSKWNGSGALLA</sequence>
<organism evidence="2 3">
    <name type="scientific">Alloyangia pacifica</name>
    <dbReference type="NCBI Taxonomy" id="311180"/>
    <lineage>
        <taxon>Bacteria</taxon>
        <taxon>Pseudomonadati</taxon>
        <taxon>Pseudomonadota</taxon>
        <taxon>Alphaproteobacteria</taxon>
        <taxon>Rhodobacterales</taxon>
        <taxon>Roseobacteraceae</taxon>
        <taxon>Alloyangia</taxon>
    </lineage>
</organism>
<dbReference type="AlphaFoldDB" id="A0A1I6PQU0"/>
<proteinExistence type="predicted"/>
<evidence type="ECO:0000313" key="3">
    <source>
        <dbReference type="Proteomes" id="UP000199392"/>
    </source>
</evidence>
<name>A0A1I6PQU0_9RHOB</name>
<dbReference type="EMBL" id="FOZW01000001">
    <property type="protein sequence ID" value="SFS42554.1"/>
    <property type="molecule type" value="Genomic_DNA"/>
</dbReference>
<gene>
    <name evidence="2" type="ORF">SAMN04488050_101705</name>
</gene>
<evidence type="ECO:0000313" key="2">
    <source>
        <dbReference type="EMBL" id="SFS42554.1"/>
    </source>
</evidence>
<accession>A0A1I6PQU0</accession>